<feature type="compositionally biased region" description="Basic and acidic residues" evidence="1">
    <location>
        <begin position="448"/>
        <end position="463"/>
    </location>
</feature>
<keyword evidence="2" id="KW-0648">Protein biosynthesis</keyword>
<protein>
    <submittedName>
        <fullName evidence="2">Translation initiation factor IF-2</fullName>
    </submittedName>
</protein>
<reference evidence="2" key="1">
    <citation type="submission" date="2022-10" db="EMBL/GenBank/DDBJ databases">
        <title>The complete genomes of actinobacterial strains from the NBC collection.</title>
        <authorList>
            <person name="Joergensen T.S."/>
            <person name="Alvarez Arevalo M."/>
            <person name="Sterndorff E.B."/>
            <person name="Faurdal D."/>
            <person name="Vuksanovic O."/>
            <person name="Mourched A.-S."/>
            <person name="Charusanti P."/>
            <person name="Shaw S."/>
            <person name="Blin K."/>
            <person name="Weber T."/>
        </authorList>
    </citation>
    <scope>NUCLEOTIDE SEQUENCE</scope>
    <source>
        <strain evidence="2">NBC_01401</strain>
    </source>
</reference>
<evidence type="ECO:0000313" key="2">
    <source>
        <dbReference type="EMBL" id="WTY97525.1"/>
    </source>
</evidence>
<evidence type="ECO:0000256" key="1">
    <source>
        <dbReference type="SAM" id="MobiDB-lite"/>
    </source>
</evidence>
<feature type="compositionally biased region" description="Gly residues" evidence="1">
    <location>
        <begin position="420"/>
        <end position="442"/>
    </location>
</feature>
<feature type="compositionally biased region" description="Gly residues" evidence="1">
    <location>
        <begin position="374"/>
        <end position="403"/>
    </location>
</feature>
<feature type="region of interest" description="Disordered" evidence="1">
    <location>
        <begin position="174"/>
        <end position="484"/>
    </location>
</feature>
<sequence>MDHKEAGQGTPFDSMSHEEMLAWLDAANSGAIQGASDRLVSAAEEIRKIAQEIKVRPQTVEWKGEGADAFRTWSGDLANATLRLGDYSEGASKWLAQASDSLASAQVAIPRTHEGAQANLDAARAARNDPDASSVAQKASETLLAEKEANRQEAAAQMRKLAQSYALSASQLDALEKPSFPPPPGEIVPERDDGINDAQTWEPVGSKGAGEGGGAIGGVAAHSESSQTVGSGSEDAPDSSAVRVPPRLEASVSMEVNSTATLPQSSSTPSVSQPGPPVPGRPDGGLPSGLTVPPAFGSGPRPLSGPSGSAKNAGLSVRQPSLPGQGVPGSGSASRMPRDAGISGGRPVTQPTGRGLPGGTVVGGEGTQGRAPMGHGGMSGGGAARSGTAGGRPPAGGNSGVVGGRPRQAGRSSERPFTPGGTGLVRGNEGGRAAGQAAGGLRGPSSRRPGDPRQDDGGERPDYLTEDEETWKQGGRRATPPVID</sequence>
<feature type="compositionally biased region" description="Low complexity" evidence="1">
    <location>
        <begin position="261"/>
        <end position="273"/>
    </location>
</feature>
<accession>A0AAU3GWG9</accession>
<feature type="compositionally biased region" description="Gly residues" evidence="1">
    <location>
        <begin position="355"/>
        <end position="367"/>
    </location>
</feature>
<proteinExistence type="predicted"/>
<gene>
    <name evidence="2" type="ORF">OG626_22830</name>
</gene>
<name>A0AAU3GWG9_9ACTN</name>
<organism evidence="2">
    <name type="scientific">Streptomyces sp. NBC_01401</name>
    <dbReference type="NCBI Taxonomy" id="2903854"/>
    <lineage>
        <taxon>Bacteria</taxon>
        <taxon>Bacillati</taxon>
        <taxon>Actinomycetota</taxon>
        <taxon>Actinomycetes</taxon>
        <taxon>Kitasatosporales</taxon>
        <taxon>Streptomycetaceae</taxon>
        <taxon>Streptomyces</taxon>
    </lineage>
</organism>
<dbReference type="EMBL" id="CP109535">
    <property type="protein sequence ID" value="WTY97525.1"/>
    <property type="molecule type" value="Genomic_DNA"/>
</dbReference>
<feature type="compositionally biased region" description="Low complexity" evidence="1">
    <location>
        <begin position="297"/>
        <end position="309"/>
    </location>
</feature>
<feature type="compositionally biased region" description="Gly residues" evidence="1">
    <location>
        <begin position="207"/>
        <end position="217"/>
    </location>
</feature>
<dbReference type="AlphaFoldDB" id="A0AAU3GWG9"/>
<dbReference type="GO" id="GO:0003743">
    <property type="term" value="F:translation initiation factor activity"/>
    <property type="evidence" value="ECO:0007669"/>
    <property type="project" value="UniProtKB-KW"/>
</dbReference>
<keyword evidence="2" id="KW-0396">Initiation factor</keyword>